<dbReference type="PANTHER" id="PTHR47481">
    <property type="match status" value="1"/>
</dbReference>
<dbReference type="EMBL" id="JAUUTY010000001">
    <property type="protein sequence ID" value="KAK1696073.1"/>
    <property type="molecule type" value="Genomic_DNA"/>
</dbReference>
<organism evidence="1 2">
    <name type="scientific">Lolium multiflorum</name>
    <name type="common">Italian ryegrass</name>
    <name type="synonym">Lolium perenne subsp. multiflorum</name>
    <dbReference type="NCBI Taxonomy" id="4521"/>
    <lineage>
        <taxon>Eukaryota</taxon>
        <taxon>Viridiplantae</taxon>
        <taxon>Streptophyta</taxon>
        <taxon>Embryophyta</taxon>
        <taxon>Tracheophyta</taxon>
        <taxon>Spermatophyta</taxon>
        <taxon>Magnoliopsida</taxon>
        <taxon>Liliopsida</taxon>
        <taxon>Poales</taxon>
        <taxon>Poaceae</taxon>
        <taxon>BOP clade</taxon>
        <taxon>Pooideae</taxon>
        <taxon>Poodae</taxon>
        <taxon>Poeae</taxon>
        <taxon>Poeae Chloroplast Group 2 (Poeae type)</taxon>
        <taxon>Loliodinae</taxon>
        <taxon>Loliinae</taxon>
        <taxon>Lolium</taxon>
    </lineage>
</organism>
<name>A0AAD8U1P1_LOLMU</name>
<accession>A0AAD8U1P1</accession>
<gene>
    <name evidence="1" type="ORF">QYE76_012770</name>
</gene>
<dbReference type="PANTHER" id="PTHR47481:SF31">
    <property type="entry name" value="OS01G0873500 PROTEIN"/>
    <property type="match status" value="1"/>
</dbReference>
<dbReference type="AlphaFoldDB" id="A0AAD8U1P1"/>
<protein>
    <submittedName>
        <fullName evidence="1">Uncharacterized protein</fullName>
    </submittedName>
</protein>
<evidence type="ECO:0000313" key="2">
    <source>
        <dbReference type="Proteomes" id="UP001231189"/>
    </source>
</evidence>
<dbReference type="Proteomes" id="UP001231189">
    <property type="component" value="Unassembled WGS sequence"/>
</dbReference>
<proteinExistence type="predicted"/>
<evidence type="ECO:0000313" key="1">
    <source>
        <dbReference type="EMBL" id="KAK1696073.1"/>
    </source>
</evidence>
<keyword evidence="2" id="KW-1185">Reference proteome</keyword>
<comment type="caution">
    <text evidence="1">The sequence shown here is derived from an EMBL/GenBank/DDBJ whole genome shotgun (WGS) entry which is preliminary data.</text>
</comment>
<sequence>MSASAPGISSSRVIPASLAALLNTPPRSLAPHVPQFFGTTSVGSMLSGQIKPSTAPAAAATTVATTMAAPSVTSSGLSTLAIQPPASVDVNLPLETASSAPPLRDVVTATVTPFHFDNLITIQLRRTTTSSGVISTIHGPAINPEHRVWEQQDQAILSAIQGSLSEGVAGLCLFAATSLDTWTTLEQAFSQVSTSRSMAIRSKLEEIKKLDSSATDIGIPNGPAEDSTRGLLKAHYPKNKKIRESKIY</sequence>
<reference evidence="1" key="1">
    <citation type="submission" date="2023-07" db="EMBL/GenBank/DDBJ databases">
        <title>A chromosome-level genome assembly of Lolium multiflorum.</title>
        <authorList>
            <person name="Chen Y."/>
            <person name="Copetti D."/>
            <person name="Kolliker R."/>
            <person name="Studer B."/>
        </authorList>
    </citation>
    <scope>NUCLEOTIDE SEQUENCE</scope>
    <source>
        <strain evidence="1">02402/16</strain>
        <tissue evidence="1">Leaf</tissue>
    </source>
</reference>